<comment type="cofactor">
    <cofactor evidence="1">
        <name>FAD</name>
        <dbReference type="ChEBI" id="CHEBI:57692"/>
    </cofactor>
</comment>
<evidence type="ECO:0000256" key="5">
    <source>
        <dbReference type="ARBA" id="ARBA00023002"/>
    </source>
</evidence>
<sequence length="280" mass="30349">MFDVIVVGAGGTMGSSALHHLAKSGVKELQQASGQVSDGAETTGAELVCGAAVTGWRVDDQGTVHVHTSKGEYEGRKLILAPGAWLPKLVPELQSLLSVERQVVGWFEVLNGSADFDADRFPMFVMDDRDGCYYGFPKDARGFKFGKIHHLGEIVDPDRVARHTTSLDEATLRRAVHKYFPGASGPLNHAAVCLYTNTPDEHFLVDQHPNHPQVILCSACSGQGFKFASVMGEVLKDLAASGATRHDIAFMRLDRKRPGHAQVLDSFQESAQGLQPSSRL</sequence>
<dbReference type="InterPro" id="IPR036188">
    <property type="entry name" value="FAD/NAD-bd_sf"/>
</dbReference>
<dbReference type="SUPFAM" id="SSF51905">
    <property type="entry name" value="FAD/NAD(P)-binding domain"/>
    <property type="match status" value="1"/>
</dbReference>
<gene>
    <name evidence="7" type="ORF">F751_2148</name>
</gene>
<proteinExistence type="inferred from homology"/>
<evidence type="ECO:0000259" key="6">
    <source>
        <dbReference type="Pfam" id="PF01266"/>
    </source>
</evidence>
<keyword evidence="8" id="KW-1185">Reference proteome</keyword>
<keyword evidence="5" id="KW-0560">Oxidoreductase</keyword>
<protein>
    <submittedName>
        <fullName evidence="7">Monomeric sarcosine oxidase</fullName>
    </submittedName>
</protein>
<keyword evidence="3" id="KW-0285">Flavoprotein</keyword>
<dbReference type="Proteomes" id="UP000028924">
    <property type="component" value="Unassembled WGS sequence"/>
</dbReference>
<dbReference type="Pfam" id="PF01266">
    <property type="entry name" value="DAO"/>
    <property type="match status" value="1"/>
</dbReference>
<dbReference type="SUPFAM" id="SSF54373">
    <property type="entry name" value="FAD-linked reductases, C-terminal domain"/>
    <property type="match status" value="1"/>
</dbReference>
<accession>A0A087SLF7</accession>
<keyword evidence="4" id="KW-0274">FAD</keyword>
<dbReference type="InterPro" id="IPR045170">
    <property type="entry name" value="MTOX"/>
</dbReference>
<evidence type="ECO:0000256" key="1">
    <source>
        <dbReference type="ARBA" id="ARBA00001974"/>
    </source>
</evidence>
<dbReference type="InterPro" id="IPR006076">
    <property type="entry name" value="FAD-dep_OxRdtase"/>
</dbReference>
<name>A0A087SLF7_AUXPR</name>
<dbReference type="eggNOG" id="KOG2820">
    <property type="taxonomic scope" value="Eukaryota"/>
</dbReference>
<dbReference type="RefSeq" id="XP_011399499.1">
    <property type="nucleotide sequence ID" value="XM_011401197.1"/>
</dbReference>
<dbReference type="OrthoDB" id="424974at2759"/>
<evidence type="ECO:0000313" key="7">
    <source>
        <dbReference type="EMBL" id="KFM26561.1"/>
    </source>
</evidence>
<dbReference type="GO" id="GO:0008115">
    <property type="term" value="F:sarcosine oxidase activity"/>
    <property type="evidence" value="ECO:0007669"/>
    <property type="project" value="TreeGrafter"/>
</dbReference>
<evidence type="ECO:0000256" key="3">
    <source>
        <dbReference type="ARBA" id="ARBA00022630"/>
    </source>
</evidence>
<dbReference type="GeneID" id="23613539"/>
<dbReference type="PANTHER" id="PTHR10961">
    <property type="entry name" value="PEROXISOMAL SARCOSINE OXIDASE"/>
    <property type="match status" value="1"/>
</dbReference>
<dbReference type="GO" id="GO:0050660">
    <property type="term" value="F:flavin adenine dinucleotide binding"/>
    <property type="evidence" value="ECO:0007669"/>
    <property type="project" value="InterPro"/>
</dbReference>
<dbReference type="PANTHER" id="PTHR10961:SF7">
    <property type="entry name" value="FAD DEPENDENT OXIDOREDUCTASE DOMAIN-CONTAINING PROTEIN"/>
    <property type="match status" value="1"/>
</dbReference>
<organism evidence="7 8">
    <name type="scientific">Auxenochlorella protothecoides</name>
    <name type="common">Green microalga</name>
    <name type="synonym">Chlorella protothecoides</name>
    <dbReference type="NCBI Taxonomy" id="3075"/>
    <lineage>
        <taxon>Eukaryota</taxon>
        <taxon>Viridiplantae</taxon>
        <taxon>Chlorophyta</taxon>
        <taxon>core chlorophytes</taxon>
        <taxon>Trebouxiophyceae</taxon>
        <taxon>Chlorellales</taxon>
        <taxon>Chlorellaceae</taxon>
        <taxon>Auxenochlorella</taxon>
    </lineage>
</organism>
<dbReference type="EMBL" id="KL662129">
    <property type="protein sequence ID" value="KFM26561.1"/>
    <property type="molecule type" value="Genomic_DNA"/>
</dbReference>
<dbReference type="Gene3D" id="3.50.50.60">
    <property type="entry name" value="FAD/NAD(P)-binding domain"/>
    <property type="match status" value="3"/>
</dbReference>
<dbReference type="AlphaFoldDB" id="A0A087SLF7"/>
<dbReference type="KEGG" id="apro:F751_2148"/>
<reference evidence="7 8" key="1">
    <citation type="journal article" date="2014" name="BMC Genomics">
        <title>Oil accumulation mechanisms of the oleaginous microalga Chlorella protothecoides revealed through its genome, transcriptomes, and proteomes.</title>
        <authorList>
            <person name="Gao C."/>
            <person name="Wang Y."/>
            <person name="Shen Y."/>
            <person name="Yan D."/>
            <person name="He X."/>
            <person name="Dai J."/>
            <person name="Wu Q."/>
        </authorList>
    </citation>
    <scope>NUCLEOTIDE SEQUENCE [LARGE SCALE GENOMIC DNA]</scope>
    <source>
        <strain evidence="7 8">0710</strain>
    </source>
</reference>
<evidence type="ECO:0000313" key="8">
    <source>
        <dbReference type="Proteomes" id="UP000028924"/>
    </source>
</evidence>
<evidence type="ECO:0000256" key="2">
    <source>
        <dbReference type="ARBA" id="ARBA00010989"/>
    </source>
</evidence>
<dbReference type="STRING" id="3075.A0A087SLF7"/>
<evidence type="ECO:0000256" key="4">
    <source>
        <dbReference type="ARBA" id="ARBA00022827"/>
    </source>
</evidence>
<feature type="domain" description="FAD dependent oxidoreductase" evidence="6">
    <location>
        <begin position="38"/>
        <end position="238"/>
    </location>
</feature>
<comment type="similarity">
    <text evidence="2">Belongs to the MSOX/MTOX family.</text>
</comment>